<sequence length="427" mass="49292">MMEKLMVLFLFSAALLSCKSNIQNDRKNPHYEIFLIVDPVEKHIEVKGKLIIPPGTISSDGTTFYLDSSLFIETISCQDVQFKKDTSAIKMGYMPSAVNLAPVKPIRIENNTIALSFSYKGKLSELPKYFGNIISEDWTELGLYYPWFPYSSDISLYTYKVTVQIDKRYNVFGMGKTTFNGTNYIIENQHPTNDIVVCASKDVLLSHSTQGDFTSSIYHHNVPDSVLPKLHHDFNLIYAKLSNLYGEAKNEITVIISKRETGGGYARIGGIFLGGFHPGDYFDKEERYYRYFAHEIAHLWWFKADVNSWEDWLNEGIAEYSALAIIRDLFGEESFHTRLSKKKESCKNSDPLWEFDRMSKNAYSLLYNKAPLLLFSLEEKIGKSRFNEFLNRFLSDDIHSTKNFLNILEEHEGQEITDWFINELKTK</sequence>
<proteinExistence type="predicted"/>
<accession>A0A0D8J6M2</accession>
<dbReference type="SUPFAM" id="SSF55486">
    <property type="entry name" value="Metalloproteases ('zincins'), catalytic domain"/>
    <property type="match status" value="1"/>
</dbReference>
<dbReference type="GO" id="GO:0008237">
    <property type="term" value="F:metallopeptidase activity"/>
    <property type="evidence" value="ECO:0007669"/>
    <property type="project" value="InterPro"/>
</dbReference>
<organism evidence="2 3">
    <name type="scientific">Draconibacterium sediminis</name>
    <dbReference type="NCBI Taxonomy" id="1544798"/>
    <lineage>
        <taxon>Bacteria</taxon>
        <taxon>Pseudomonadati</taxon>
        <taxon>Bacteroidota</taxon>
        <taxon>Bacteroidia</taxon>
        <taxon>Marinilabiliales</taxon>
        <taxon>Prolixibacteraceae</taxon>
        <taxon>Draconibacterium</taxon>
    </lineage>
</organism>
<dbReference type="Pfam" id="PF01433">
    <property type="entry name" value="Peptidase_M1"/>
    <property type="match status" value="1"/>
</dbReference>
<dbReference type="Gene3D" id="1.10.390.10">
    <property type="entry name" value="Neutral Protease Domain 2"/>
    <property type="match status" value="1"/>
</dbReference>
<dbReference type="PROSITE" id="PS51257">
    <property type="entry name" value="PROKAR_LIPOPROTEIN"/>
    <property type="match status" value="1"/>
</dbReference>
<gene>
    <name evidence="2" type="ORF">LH29_20385</name>
</gene>
<evidence type="ECO:0000313" key="2">
    <source>
        <dbReference type="EMBL" id="KJF42166.1"/>
    </source>
</evidence>
<name>A0A0D8J6M2_9BACT</name>
<comment type="caution">
    <text evidence="2">The sequence shown here is derived from an EMBL/GenBank/DDBJ whole genome shotgun (WGS) entry which is preliminary data.</text>
</comment>
<dbReference type="RefSeq" id="WP_045032937.1">
    <property type="nucleotide sequence ID" value="NZ_JRHC01000006.1"/>
</dbReference>
<feature type="domain" description="Peptidase M1 membrane alanine aminopeptidase" evidence="1">
    <location>
        <begin position="287"/>
        <end position="417"/>
    </location>
</feature>
<protein>
    <recommendedName>
        <fullName evidence="1">Peptidase M1 membrane alanine aminopeptidase domain-containing protein</fullName>
    </recommendedName>
</protein>
<evidence type="ECO:0000313" key="3">
    <source>
        <dbReference type="Proteomes" id="UP000032544"/>
    </source>
</evidence>
<dbReference type="STRING" id="1544798.LH29_20385"/>
<dbReference type="EMBL" id="JRHC01000006">
    <property type="protein sequence ID" value="KJF42166.1"/>
    <property type="molecule type" value="Genomic_DNA"/>
</dbReference>
<dbReference type="InterPro" id="IPR014782">
    <property type="entry name" value="Peptidase_M1_dom"/>
</dbReference>
<reference evidence="2 3" key="1">
    <citation type="submission" date="2014-09" db="EMBL/GenBank/DDBJ databases">
        <title>Draft Genome Sequence of Draconibacterium sp. JN14CK-3.</title>
        <authorList>
            <person name="Dong C."/>
            <person name="Lai Q."/>
            <person name="Shao Z."/>
        </authorList>
    </citation>
    <scope>NUCLEOTIDE SEQUENCE [LARGE SCALE GENOMIC DNA]</scope>
    <source>
        <strain evidence="2 3">JN14CK-3</strain>
    </source>
</reference>
<dbReference type="AlphaFoldDB" id="A0A0D8J6M2"/>
<dbReference type="Proteomes" id="UP000032544">
    <property type="component" value="Unassembled WGS sequence"/>
</dbReference>
<evidence type="ECO:0000259" key="1">
    <source>
        <dbReference type="Pfam" id="PF01433"/>
    </source>
</evidence>
<keyword evidence="3" id="KW-1185">Reference proteome</keyword>
<dbReference type="GO" id="GO:0008270">
    <property type="term" value="F:zinc ion binding"/>
    <property type="evidence" value="ECO:0007669"/>
    <property type="project" value="InterPro"/>
</dbReference>
<dbReference type="OrthoDB" id="100605at2"/>
<dbReference type="InterPro" id="IPR027268">
    <property type="entry name" value="Peptidase_M4/M1_CTD_sf"/>
</dbReference>